<evidence type="ECO:0000256" key="1">
    <source>
        <dbReference type="ARBA" id="ARBA00012528"/>
    </source>
</evidence>
<dbReference type="Gene3D" id="3.30.70.270">
    <property type="match status" value="1"/>
</dbReference>
<proteinExistence type="predicted"/>
<keyword evidence="5" id="KW-1185">Reference proteome</keyword>
<dbReference type="GO" id="GO:1902201">
    <property type="term" value="P:negative regulation of bacterial-type flagellum-dependent cell motility"/>
    <property type="evidence" value="ECO:0007669"/>
    <property type="project" value="TreeGrafter"/>
</dbReference>
<dbReference type="InterPro" id="IPR000160">
    <property type="entry name" value="GGDEF_dom"/>
</dbReference>
<dbReference type="NCBIfam" id="TIGR00254">
    <property type="entry name" value="GGDEF"/>
    <property type="match status" value="1"/>
</dbReference>
<dbReference type="EC" id="2.7.7.65" evidence="1"/>
<reference evidence="4 5" key="1">
    <citation type="submission" date="2020-03" db="EMBL/GenBank/DDBJ databases">
        <title>Genomic Encyclopedia of Type Strains, Phase IV (KMG-IV): sequencing the most valuable type-strain genomes for metagenomic binning, comparative biology and taxonomic classification.</title>
        <authorList>
            <person name="Goeker M."/>
        </authorList>
    </citation>
    <scope>NUCLEOTIDE SEQUENCE [LARGE SCALE GENOMIC DNA]</scope>
    <source>
        <strain evidence="4 5">DSM 24233</strain>
    </source>
</reference>
<accession>A0A846QQJ5</accession>
<sequence>MHTTTADVQELKLLADLARMTQTSASRQDLVDSATWVLPRLLADSHGDLHLNAEPGGPLQTACRWGQAPAEWHIPPTGCPALTVAHPVGCDSRSTPACAHICPDATQAHYCVPLVCGTDIHGLLRIGDALPDKDIMHHRSLTASGLLAMGLTIHTLRGRLRTEAMTDPLTGLFTRRYLEETFSRERSRAQRAQRCIGVVLTDIDRLGEINERFGPSAGDTVVREVGVLLGASVRGSDLPCRDEGGAFLLLVIDSSHNDTLNRAEELRHAVERLDITHLGRKIGAMGISAGVATFPDHGHELDDLIAACRQALARAKKSGRNLVFGVDSPPLSR</sequence>
<dbReference type="GO" id="GO:0043709">
    <property type="term" value="P:cell adhesion involved in single-species biofilm formation"/>
    <property type="evidence" value="ECO:0007669"/>
    <property type="project" value="TreeGrafter"/>
</dbReference>
<dbReference type="CDD" id="cd01949">
    <property type="entry name" value="GGDEF"/>
    <property type="match status" value="1"/>
</dbReference>
<dbReference type="GO" id="GO:0005886">
    <property type="term" value="C:plasma membrane"/>
    <property type="evidence" value="ECO:0007669"/>
    <property type="project" value="TreeGrafter"/>
</dbReference>
<dbReference type="InterPro" id="IPR043128">
    <property type="entry name" value="Rev_trsase/Diguanyl_cyclase"/>
</dbReference>
<dbReference type="InterPro" id="IPR029787">
    <property type="entry name" value="Nucleotide_cyclase"/>
</dbReference>
<dbReference type="Pfam" id="PF00990">
    <property type="entry name" value="GGDEF"/>
    <property type="match status" value="1"/>
</dbReference>
<dbReference type="SMART" id="SM00267">
    <property type="entry name" value="GGDEF"/>
    <property type="match status" value="1"/>
</dbReference>
<dbReference type="AlphaFoldDB" id="A0A846QQJ5"/>
<comment type="caution">
    <text evidence="4">The sequence shown here is derived from an EMBL/GenBank/DDBJ whole genome shotgun (WGS) entry which is preliminary data.</text>
</comment>
<evidence type="ECO:0000259" key="3">
    <source>
        <dbReference type="PROSITE" id="PS50887"/>
    </source>
</evidence>
<dbReference type="PANTHER" id="PTHR45138">
    <property type="entry name" value="REGULATORY COMPONENTS OF SENSORY TRANSDUCTION SYSTEM"/>
    <property type="match status" value="1"/>
</dbReference>
<gene>
    <name evidence="4" type="ORF">GGQ74_001305</name>
</gene>
<dbReference type="InterPro" id="IPR050469">
    <property type="entry name" value="Diguanylate_Cyclase"/>
</dbReference>
<dbReference type="EMBL" id="JAATJA010000001">
    <property type="protein sequence ID" value="NJB67665.1"/>
    <property type="molecule type" value="Genomic_DNA"/>
</dbReference>
<evidence type="ECO:0000313" key="5">
    <source>
        <dbReference type="Proteomes" id="UP000580856"/>
    </source>
</evidence>
<dbReference type="RefSeq" id="WP_167940702.1">
    <property type="nucleotide sequence ID" value="NZ_JAATJA010000001.1"/>
</dbReference>
<dbReference type="PROSITE" id="PS50887">
    <property type="entry name" value="GGDEF"/>
    <property type="match status" value="1"/>
</dbReference>
<feature type="domain" description="GGDEF" evidence="3">
    <location>
        <begin position="194"/>
        <end position="328"/>
    </location>
</feature>
<comment type="catalytic activity">
    <reaction evidence="2">
        <text>2 GTP = 3',3'-c-di-GMP + 2 diphosphate</text>
        <dbReference type="Rhea" id="RHEA:24898"/>
        <dbReference type="ChEBI" id="CHEBI:33019"/>
        <dbReference type="ChEBI" id="CHEBI:37565"/>
        <dbReference type="ChEBI" id="CHEBI:58805"/>
        <dbReference type="EC" id="2.7.7.65"/>
    </reaction>
</comment>
<dbReference type="PANTHER" id="PTHR45138:SF9">
    <property type="entry name" value="DIGUANYLATE CYCLASE DGCM-RELATED"/>
    <property type="match status" value="1"/>
</dbReference>
<dbReference type="Proteomes" id="UP000580856">
    <property type="component" value="Unassembled WGS sequence"/>
</dbReference>
<organism evidence="4 5">
    <name type="scientific">Desulfobaculum xiamenense</name>
    <dbReference type="NCBI Taxonomy" id="995050"/>
    <lineage>
        <taxon>Bacteria</taxon>
        <taxon>Pseudomonadati</taxon>
        <taxon>Thermodesulfobacteriota</taxon>
        <taxon>Desulfovibrionia</taxon>
        <taxon>Desulfovibrionales</taxon>
        <taxon>Desulfovibrionaceae</taxon>
        <taxon>Desulfobaculum</taxon>
    </lineage>
</organism>
<protein>
    <recommendedName>
        <fullName evidence="1">diguanylate cyclase</fullName>
        <ecNumber evidence="1">2.7.7.65</ecNumber>
    </recommendedName>
</protein>
<evidence type="ECO:0000313" key="4">
    <source>
        <dbReference type="EMBL" id="NJB67665.1"/>
    </source>
</evidence>
<name>A0A846QQJ5_9BACT</name>
<dbReference type="SUPFAM" id="SSF55073">
    <property type="entry name" value="Nucleotide cyclase"/>
    <property type="match status" value="1"/>
</dbReference>
<dbReference type="GO" id="GO:0052621">
    <property type="term" value="F:diguanylate cyclase activity"/>
    <property type="evidence" value="ECO:0007669"/>
    <property type="project" value="UniProtKB-EC"/>
</dbReference>
<evidence type="ECO:0000256" key="2">
    <source>
        <dbReference type="ARBA" id="ARBA00034247"/>
    </source>
</evidence>